<proteinExistence type="predicted"/>
<dbReference type="AlphaFoldDB" id="A0A843V8B8"/>
<sequence length="125" mass="13867">MRIGLQKTPGEQRREMNSSRRQGELFWRLGEFVGVSHMMDGQLGAFYTQKIPKIPFSVSTCPGGGVDTLSQIENSVDLLWSCVDLLSQFCKQAILGTESNVDLLWSCVDLSSLIPGICNSCRHTL</sequence>
<accession>A0A843V8B8</accession>
<evidence type="ECO:0000313" key="1">
    <source>
        <dbReference type="EMBL" id="MQL88913.1"/>
    </source>
</evidence>
<dbReference type="Proteomes" id="UP000652761">
    <property type="component" value="Unassembled WGS sequence"/>
</dbReference>
<evidence type="ECO:0000313" key="2">
    <source>
        <dbReference type="Proteomes" id="UP000652761"/>
    </source>
</evidence>
<gene>
    <name evidence="1" type="ORF">Taro_021480</name>
</gene>
<organism evidence="1 2">
    <name type="scientific">Colocasia esculenta</name>
    <name type="common">Wild taro</name>
    <name type="synonym">Arum esculentum</name>
    <dbReference type="NCBI Taxonomy" id="4460"/>
    <lineage>
        <taxon>Eukaryota</taxon>
        <taxon>Viridiplantae</taxon>
        <taxon>Streptophyta</taxon>
        <taxon>Embryophyta</taxon>
        <taxon>Tracheophyta</taxon>
        <taxon>Spermatophyta</taxon>
        <taxon>Magnoliopsida</taxon>
        <taxon>Liliopsida</taxon>
        <taxon>Araceae</taxon>
        <taxon>Aroideae</taxon>
        <taxon>Colocasieae</taxon>
        <taxon>Colocasia</taxon>
    </lineage>
</organism>
<protein>
    <submittedName>
        <fullName evidence="1">Uncharacterized protein</fullName>
    </submittedName>
</protein>
<comment type="caution">
    <text evidence="1">The sequence shown here is derived from an EMBL/GenBank/DDBJ whole genome shotgun (WGS) entry which is preliminary data.</text>
</comment>
<reference evidence="1" key="1">
    <citation type="submission" date="2017-07" db="EMBL/GenBank/DDBJ databases">
        <title>Taro Niue Genome Assembly and Annotation.</title>
        <authorList>
            <person name="Atibalentja N."/>
            <person name="Keating K."/>
            <person name="Fields C.J."/>
        </authorList>
    </citation>
    <scope>NUCLEOTIDE SEQUENCE</scope>
    <source>
        <strain evidence="1">Niue_2</strain>
        <tissue evidence="1">Leaf</tissue>
    </source>
</reference>
<dbReference type="EMBL" id="NMUH01001100">
    <property type="protein sequence ID" value="MQL88913.1"/>
    <property type="molecule type" value="Genomic_DNA"/>
</dbReference>
<keyword evidence="2" id="KW-1185">Reference proteome</keyword>
<name>A0A843V8B8_COLES</name>